<dbReference type="Proteomes" id="UP000481153">
    <property type="component" value="Unassembled WGS sequence"/>
</dbReference>
<sequence length="264" mass="29694">MASLREVVIASVDVVDSVLGPLFAGFGLSLTAFLACSFFLCILPRLDAPWCVVDAVVGLYFFTQVFLNYIRCMRTNPGRLPPTHSESNPFPACSFCHASKPPRSHHCHSCGTCVLDMDHHCVWMNNCIGRFNYLFFWRFLFFAWIGCAFVASVAHAVTPPSPSTPDDSMIVTYFVVLPYVLSLCIGLAVLGFWLWHVYLLVSGQTSLDAILRYRMRLKAKPVTWSSMQDNISRVLGPSWSKTLFFPNAVVHREDVRPKGRMTIV</sequence>
<keyword evidence="3 7" id="KW-0812">Transmembrane</keyword>
<evidence type="ECO:0000313" key="10">
    <source>
        <dbReference type="Proteomes" id="UP000481153"/>
    </source>
</evidence>
<evidence type="ECO:0000256" key="1">
    <source>
        <dbReference type="ARBA" id="ARBA00004141"/>
    </source>
</evidence>
<gene>
    <name evidence="9" type="ORF">Ae201684_013419</name>
</gene>
<comment type="caution">
    <text evidence="9">The sequence shown here is derived from an EMBL/GenBank/DDBJ whole genome shotgun (WGS) entry which is preliminary data.</text>
</comment>
<dbReference type="OrthoDB" id="9909019at2759"/>
<keyword evidence="4 7" id="KW-1133">Transmembrane helix</keyword>
<dbReference type="EC" id="2.3.1.225" evidence="7"/>
<keyword evidence="2 7" id="KW-0808">Transferase</keyword>
<accession>A0A6G0WNC1</accession>
<comment type="catalytic activity">
    <reaction evidence="7">
        <text>L-cysteinyl-[protein] + hexadecanoyl-CoA = S-hexadecanoyl-L-cysteinyl-[protein] + CoA</text>
        <dbReference type="Rhea" id="RHEA:36683"/>
        <dbReference type="Rhea" id="RHEA-COMP:10131"/>
        <dbReference type="Rhea" id="RHEA-COMP:11032"/>
        <dbReference type="ChEBI" id="CHEBI:29950"/>
        <dbReference type="ChEBI" id="CHEBI:57287"/>
        <dbReference type="ChEBI" id="CHEBI:57379"/>
        <dbReference type="ChEBI" id="CHEBI:74151"/>
        <dbReference type="EC" id="2.3.1.225"/>
    </reaction>
</comment>
<evidence type="ECO:0000259" key="8">
    <source>
        <dbReference type="Pfam" id="PF01529"/>
    </source>
</evidence>
<keyword evidence="6 7" id="KW-0012">Acyltransferase</keyword>
<feature type="transmembrane region" description="Helical" evidence="7">
    <location>
        <begin position="22"/>
        <end position="43"/>
    </location>
</feature>
<organism evidence="9 10">
    <name type="scientific">Aphanomyces euteiches</name>
    <dbReference type="NCBI Taxonomy" id="100861"/>
    <lineage>
        <taxon>Eukaryota</taxon>
        <taxon>Sar</taxon>
        <taxon>Stramenopiles</taxon>
        <taxon>Oomycota</taxon>
        <taxon>Saprolegniomycetes</taxon>
        <taxon>Saprolegniales</taxon>
        <taxon>Verrucalvaceae</taxon>
        <taxon>Aphanomyces</taxon>
    </lineage>
</organism>
<keyword evidence="5 7" id="KW-0472">Membrane</keyword>
<dbReference type="PROSITE" id="PS50216">
    <property type="entry name" value="DHHC"/>
    <property type="match status" value="1"/>
</dbReference>
<evidence type="ECO:0000256" key="5">
    <source>
        <dbReference type="ARBA" id="ARBA00023136"/>
    </source>
</evidence>
<proteinExistence type="inferred from homology"/>
<evidence type="ECO:0000256" key="4">
    <source>
        <dbReference type="ARBA" id="ARBA00022989"/>
    </source>
</evidence>
<dbReference type="PANTHER" id="PTHR12246">
    <property type="entry name" value="PALMITOYLTRANSFERASE ZDHHC16"/>
    <property type="match status" value="1"/>
</dbReference>
<dbReference type="InterPro" id="IPR001594">
    <property type="entry name" value="Palmitoyltrfase_DHHC"/>
</dbReference>
<dbReference type="InterPro" id="IPR039859">
    <property type="entry name" value="PFA4/ZDH16/20/ERF2-like"/>
</dbReference>
<protein>
    <recommendedName>
        <fullName evidence="7">Palmitoyltransferase</fullName>
        <ecNumber evidence="7">2.3.1.225</ecNumber>
    </recommendedName>
</protein>
<evidence type="ECO:0000256" key="7">
    <source>
        <dbReference type="RuleBase" id="RU079119"/>
    </source>
</evidence>
<feature type="transmembrane region" description="Helical" evidence="7">
    <location>
        <begin position="50"/>
        <end position="70"/>
    </location>
</feature>
<comment type="domain">
    <text evidence="7">The DHHC domain is required for palmitoyltransferase activity.</text>
</comment>
<dbReference type="VEuPathDB" id="FungiDB:AeMF1_001246"/>
<feature type="domain" description="Palmitoyltransferase DHHC" evidence="8">
    <location>
        <begin position="92"/>
        <end position="209"/>
    </location>
</feature>
<evidence type="ECO:0000313" key="9">
    <source>
        <dbReference type="EMBL" id="KAF0728850.1"/>
    </source>
</evidence>
<dbReference type="EMBL" id="VJMJ01000172">
    <property type="protein sequence ID" value="KAF0728850.1"/>
    <property type="molecule type" value="Genomic_DNA"/>
</dbReference>
<comment type="subcellular location">
    <subcellularLocation>
        <location evidence="1">Membrane</location>
        <topology evidence="1">Multi-pass membrane protein</topology>
    </subcellularLocation>
</comment>
<evidence type="ECO:0000256" key="6">
    <source>
        <dbReference type="ARBA" id="ARBA00023315"/>
    </source>
</evidence>
<evidence type="ECO:0000256" key="2">
    <source>
        <dbReference type="ARBA" id="ARBA00022679"/>
    </source>
</evidence>
<dbReference type="GO" id="GO:0016020">
    <property type="term" value="C:membrane"/>
    <property type="evidence" value="ECO:0007669"/>
    <property type="project" value="UniProtKB-SubCell"/>
</dbReference>
<dbReference type="AlphaFoldDB" id="A0A6G0WNC1"/>
<feature type="transmembrane region" description="Helical" evidence="7">
    <location>
        <begin position="135"/>
        <end position="158"/>
    </location>
</feature>
<keyword evidence="10" id="KW-1185">Reference proteome</keyword>
<name>A0A6G0WNC1_9STRA</name>
<dbReference type="GO" id="GO:0019706">
    <property type="term" value="F:protein-cysteine S-palmitoyltransferase activity"/>
    <property type="evidence" value="ECO:0007669"/>
    <property type="project" value="UniProtKB-EC"/>
</dbReference>
<dbReference type="Pfam" id="PF01529">
    <property type="entry name" value="DHHC"/>
    <property type="match status" value="1"/>
</dbReference>
<evidence type="ECO:0000256" key="3">
    <source>
        <dbReference type="ARBA" id="ARBA00022692"/>
    </source>
</evidence>
<comment type="similarity">
    <text evidence="7">Belongs to the DHHC palmitoyltransferase family.</text>
</comment>
<reference evidence="9 10" key="1">
    <citation type="submission" date="2019-07" db="EMBL/GenBank/DDBJ databases">
        <title>Genomics analysis of Aphanomyces spp. identifies a new class of oomycete effector associated with host adaptation.</title>
        <authorList>
            <person name="Gaulin E."/>
        </authorList>
    </citation>
    <scope>NUCLEOTIDE SEQUENCE [LARGE SCALE GENOMIC DNA]</scope>
    <source>
        <strain evidence="9 10">ATCC 201684</strain>
    </source>
</reference>
<feature type="transmembrane region" description="Helical" evidence="7">
    <location>
        <begin position="170"/>
        <end position="189"/>
    </location>
</feature>